<name>A0ABQ3IYQ4_9GAMM</name>
<dbReference type="Pfam" id="PF12833">
    <property type="entry name" value="HTH_18"/>
    <property type="match status" value="1"/>
</dbReference>
<dbReference type="InterPro" id="IPR018060">
    <property type="entry name" value="HTH_AraC"/>
</dbReference>
<gene>
    <name evidence="5" type="ORF">GCM10011501_26930</name>
</gene>
<evidence type="ECO:0000259" key="4">
    <source>
        <dbReference type="PROSITE" id="PS01124"/>
    </source>
</evidence>
<accession>A0ABQ3IYQ4</accession>
<dbReference type="InterPro" id="IPR014710">
    <property type="entry name" value="RmlC-like_jellyroll"/>
</dbReference>
<evidence type="ECO:0000256" key="2">
    <source>
        <dbReference type="ARBA" id="ARBA00023125"/>
    </source>
</evidence>
<dbReference type="Gene3D" id="1.10.10.60">
    <property type="entry name" value="Homeodomain-like"/>
    <property type="match status" value="2"/>
</dbReference>
<feature type="domain" description="HTH araC/xylS-type" evidence="4">
    <location>
        <begin position="191"/>
        <end position="289"/>
    </location>
</feature>
<dbReference type="SMART" id="SM00342">
    <property type="entry name" value="HTH_ARAC"/>
    <property type="match status" value="1"/>
</dbReference>
<comment type="caution">
    <text evidence="5">The sequence shown here is derived from an EMBL/GenBank/DDBJ whole genome shotgun (WGS) entry which is preliminary data.</text>
</comment>
<keyword evidence="6" id="KW-1185">Reference proteome</keyword>
<evidence type="ECO:0000256" key="1">
    <source>
        <dbReference type="ARBA" id="ARBA00023015"/>
    </source>
</evidence>
<dbReference type="PANTHER" id="PTHR43280:SF14">
    <property type="entry name" value="MELIBIOSE OPERON REGULATORY PROTEIN"/>
    <property type="match status" value="1"/>
</dbReference>
<dbReference type="PROSITE" id="PS01124">
    <property type="entry name" value="HTH_ARAC_FAMILY_2"/>
    <property type="match status" value="1"/>
</dbReference>
<dbReference type="SUPFAM" id="SSF51182">
    <property type="entry name" value="RmlC-like cupins"/>
    <property type="match status" value="1"/>
</dbReference>
<evidence type="ECO:0000256" key="3">
    <source>
        <dbReference type="ARBA" id="ARBA00023163"/>
    </source>
</evidence>
<sequence>MFDWVNRIRFDESSPLEVQGHENNFGFQRHQPEIMASSHWHGHIEINYLFNCSADYLINGKKISVPEGRMILFWASIPHQMIASDGDGYMVNIYIPLQAFLSWKFPNEFIEQILHGEVLVADSLHPTDQPLTLMWEENLIKKQAPLMFQVIDEIRNRIRRMSLEPFSTFNLSYAERKSGHKSLVSGLHHIQLILRYIADNYDKKITVDDVAQHTGLHPNYAMKIFSQVMKISIKQYINKLRLQHAQALLIDTNNAVLNIALEAGFGSTSRFYDIFQREFAMTPLQFRQNIFNSRTNDAIATN</sequence>
<keyword evidence="2" id="KW-0238">DNA-binding</keyword>
<proteinExistence type="predicted"/>
<dbReference type="SUPFAM" id="SSF46689">
    <property type="entry name" value="Homeodomain-like"/>
    <property type="match status" value="2"/>
</dbReference>
<dbReference type="PANTHER" id="PTHR43280">
    <property type="entry name" value="ARAC-FAMILY TRANSCRIPTIONAL REGULATOR"/>
    <property type="match status" value="1"/>
</dbReference>
<dbReference type="RefSeq" id="WP_189378774.1">
    <property type="nucleotide sequence ID" value="NZ_BNAH01000011.1"/>
</dbReference>
<dbReference type="InterPro" id="IPR011051">
    <property type="entry name" value="RmlC_Cupin_sf"/>
</dbReference>
<dbReference type="Gene3D" id="2.60.120.10">
    <property type="entry name" value="Jelly Rolls"/>
    <property type="match status" value="1"/>
</dbReference>
<keyword evidence="3" id="KW-0804">Transcription</keyword>
<dbReference type="InterPro" id="IPR009057">
    <property type="entry name" value="Homeodomain-like_sf"/>
</dbReference>
<evidence type="ECO:0000313" key="5">
    <source>
        <dbReference type="EMBL" id="GHE95944.1"/>
    </source>
</evidence>
<organism evidence="5 6">
    <name type="scientific">Thalassotalea profundi</name>
    <dbReference type="NCBI Taxonomy" id="2036687"/>
    <lineage>
        <taxon>Bacteria</taxon>
        <taxon>Pseudomonadati</taxon>
        <taxon>Pseudomonadota</taxon>
        <taxon>Gammaproteobacteria</taxon>
        <taxon>Alteromonadales</taxon>
        <taxon>Colwelliaceae</taxon>
        <taxon>Thalassotalea</taxon>
    </lineage>
</organism>
<dbReference type="EMBL" id="BNAH01000011">
    <property type="protein sequence ID" value="GHE95944.1"/>
    <property type="molecule type" value="Genomic_DNA"/>
</dbReference>
<dbReference type="InterPro" id="IPR018062">
    <property type="entry name" value="HTH_AraC-typ_CS"/>
</dbReference>
<keyword evidence="1" id="KW-0805">Transcription regulation</keyword>
<dbReference type="Proteomes" id="UP000626370">
    <property type="component" value="Unassembled WGS sequence"/>
</dbReference>
<evidence type="ECO:0000313" key="6">
    <source>
        <dbReference type="Proteomes" id="UP000626370"/>
    </source>
</evidence>
<dbReference type="PROSITE" id="PS00041">
    <property type="entry name" value="HTH_ARAC_FAMILY_1"/>
    <property type="match status" value="1"/>
</dbReference>
<reference evidence="6" key="1">
    <citation type="journal article" date="2019" name="Int. J. Syst. Evol. Microbiol.">
        <title>The Global Catalogue of Microorganisms (GCM) 10K type strain sequencing project: providing services to taxonomists for standard genome sequencing and annotation.</title>
        <authorList>
            <consortium name="The Broad Institute Genomics Platform"/>
            <consortium name="The Broad Institute Genome Sequencing Center for Infectious Disease"/>
            <person name="Wu L."/>
            <person name="Ma J."/>
        </authorList>
    </citation>
    <scope>NUCLEOTIDE SEQUENCE [LARGE SCALE GENOMIC DNA]</scope>
    <source>
        <strain evidence="6">CGMCC 1.15922</strain>
    </source>
</reference>
<protein>
    <submittedName>
        <fullName evidence="5">Transcriptional regulator MelR</fullName>
    </submittedName>
</protein>